<protein>
    <submittedName>
        <fullName evidence="4">Uncharacterized protein</fullName>
    </submittedName>
</protein>
<keyword evidence="3" id="KW-0472">Membrane</keyword>
<dbReference type="EMBL" id="JAYKXN010000004">
    <property type="protein sequence ID" value="KAK7292965.1"/>
    <property type="molecule type" value="Genomic_DNA"/>
</dbReference>
<keyword evidence="3" id="KW-1133">Transmembrane helix</keyword>
<dbReference type="GO" id="GO:0005524">
    <property type="term" value="F:ATP binding"/>
    <property type="evidence" value="ECO:0007669"/>
    <property type="project" value="UniProtKB-KW"/>
</dbReference>
<organism evidence="4 5">
    <name type="scientific">Clitoria ternatea</name>
    <name type="common">Butterfly pea</name>
    <dbReference type="NCBI Taxonomy" id="43366"/>
    <lineage>
        <taxon>Eukaryota</taxon>
        <taxon>Viridiplantae</taxon>
        <taxon>Streptophyta</taxon>
        <taxon>Embryophyta</taxon>
        <taxon>Tracheophyta</taxon>
        <taxon>Spermatophyta</taxon>
        <taxon>Magnoliopsida</taxon>
        <taxon>eudicotyledons</taxon>
        <taxon>Gunneridae</taxon>
        <taxon>Pentapetalae</taxon>
        <taxon>rosids</taxon>
        <taxon>fabids</taxon>
        <taxon>Fabales</taxon>
        <taxon>Fabaceae</taxon>
        <taxon>Papilionoideae</taxon>
        <taxon>50 kb inversion clade</taxon>
        <taxon>NPAAA clade</taxon>
        <taxon>indigoferoid/millettioid clade</taxon>
        <taxon>Phaseoleae</taxon>
        <taxon>Clitoria</taxon>
    </lineage>
</organism>
<evidence type="ECO:0000256" key="2">
    <source>
        <dbReference type="ARBA" id="ARBA00022840"/>
    </source>
</evidence>
<keyword evidence="1" id="KW-0547">Nucleotide-binding</keyword>
<evidence type="ECO:0000313" key="4">
    <source>
        <dbReference type="EMBL" id="KAK7292965.1"/>
    </source>
</evidence>
<reference evidence="4 5" key="1">
    <citation type="submission" date="2024-01" db="EMBL/GenBank/DDBJ databases">
        <title>The genomes of 5 underutilized Papilionoideae crops provide insights into root nodulation and disease resistance.</title>
        <authorList>
            <person name="Yuan L."/>
        </authorList>
    </citation>
    <scope>NUCLEOTIDE SEQUENCE [LARGE SCALE GENOMIC DNA]</scope>
    <source>
        <strain evidence="4">LY-2023</strain>
        <tissue evidence="4">Leaf</tissue>
    </source>
</reference>
<evidence type="ECO:0000256" key="1">
    <source>
        <dbReference type="ARBA" id="ARBA00022741"/>
    </source>
</evidence>
<keyword evidence="3" id="KW-0812">Transmembrane</keyword>
<dbReference type="Gene3D" id="3.40.50.300">
    <property type="entry name" value="P-loop containing nucleotide triphosphate hydrolases"/>
    <property type="match status" value="1"/>
</dbReference>
<dbReference type="PANTHER" id="PTHR24223">
    <property type="entry name" value="ATP-BINDING CASSETTE SUB-FAMILY C"/>
    <property type="match status" value="1"/>
</dbReference>
<feature type="transmembrane region" description="Helical" evidence="3">
    <location>
        <begin position="56"/>
        <end position="86"/>
    </location>
</feature>
<comment type="caution">
    <text evidence="4">The sequence shown here is derived from an EMBL/GenBank/DDBJ whole genome shotgun (WGS) entry which is preliminary data.</text>
</comment>
<dbReference type="InterPro" id="IPR027417">
    <property type="entry name" value="P-loop_NTPase"/>
</dbReference>
<keyword evidence="5" id="KW-1185">Reference proteome</keyword>
<proteinExistence type="predicted"/>
<evidence type="ECO:0000256" key="3">
    <source>
        <dbReference type="SAM" id="Phobius"/>
    </source>
</evidence>
<evidence type="ECO:0000313" key="5">
    <source>
        <dbReference type="Proteomes" id="UP001359559"/>
    </source>
</evidence>
<dbReference type="InterPro" id="IPR050173">
    <property type="entry name" value="ABC_transporter_C-like"/>
</dbReference>
<sequence length="131" mass="14294">MEEKRLVLLAALEVGNQPSFRSRFGIIPQDPVLFQGIVRSNIVPFGLYSEEEIWKLILYCTCGILGGIIGGLLGLGGGFILGPLFIGLGIPPQSLERCQLKDVVASKPEKLEAPGVNFSSFIFFLIFDPLK</sequence>
<dbReference type="Proteomes" id="UP001359559">
    <property type="component" value="Unassembled WGS sequence"/>
</dbReference>
<dbReference type="PANTHER" id="PTHR24223:SF362">
    <property type="entry name" value="ABC TRANSPORTER C FAMILY MEMBER 4"/>
    <property type="match status" value="1"/>
</dbReference>
<dbReference type="AlphaFoldDB" id="A0AAN9J655"/>
<gene>
    <name evidence="4" type="ORF">RJT34_15824</name>
</gene>
<dbReference type="GO" id="GO:0016020">
    <property type="term" value="C:membrane"/>
    <property type="evidence" value="ECO:0007669"/>
    <property type="project" value="TreeGrafter"/>
</dbReference>
<name>A0AAN9J655_CLITE</name>
<keyword evidence="2" id="KW-0067">ATP-binding</keyword>
<dbReference type="GO" id="GO:0042626">
    <property type="term" value="F:ATPase-coupled transmembrane transporter activity"/>
    <property type="evidence" value="ECO:0007669"/>
    <property type="project" value="TreeGrafter"/>
</dbReference>
<accession>A0AAN9J655</accession>